<dbReference type="InterPro" id="IPR000731">
    <property type="entry name" value="SSD"/>
</dbReference>
<dbReference type="Gene3D" id="1.20.1640.10">
    <property type="entry name" value="Multidrug efflux transporter AcrB transmembrane domain"/>
    <property type="match status" value="2"/>
</dbReference>
<keyword evidence="5 7" id="KW-1133">Transmembrane helix</keyword>
<evidence type="ECO:0000256" key="7">
    <source>
        <dbReference type="SAM" id="Phobius"/>
    </source>
</evidence>
<evidence type="ECO:0000256" key="6">
    <source>
        <dbReference type="ARBA" id="ARBA00023136"/>
    </source>
</evidence>
<feature type="domain" description="SSD" evidence="8">
    <location>
        <begin position="204"/>
        <end position="335"/>
    </location>
</feature>
<evidence type="ECO:0000256" key="4">
    <source>
        <dbReference type="ARBA" id="ARBA00022692"/>
    </source>
</evidence>
<comment type="subcellular location">
    <subcellularLocation>
        <location evidence="1">Cell membrane</location>
        <topology evidence="1">Multi-pass membrane protein</topology>
    </subcellularLocation>
</comment>
<keyword evidence="10" id="KW-1185">Reference proteome</keyword>
<gene>
    <name evidence="9" type="ORF">C6V83_06040</name>
</gene>
<feature type="transmembrane region" description="Helical" evidence="7">
    <location>
        <begin position="181"/>
        <end position="200"/>
    </location>
</feature>
<evidence type="ECO:0000313" key="10">
    <source>
        <dbReference type="Proteomes" id="UP000239814"/>
    </source>
</evidence>
<feature type="transmembrane region" description="Helical" evidence="7">
    <location>
        <begin position="572"/>
        <end position="590"/>
    </location>
</feature>
<evidence type="ECO:0000313" key="9">
    <source>
        <dbReference type="EMBL" id="AVL99898.1"/>
    </source>
</evidence>
<evidence type="ECO:0000256" key="2">
    <source>
        <dbReference type="ARBA" id="ARBA00010157"/>
    </source>
</evidence>
<name>A0A2S0KDZ3_9ACTN</name>
<feature type="transmembrane region" description="Helical" evidence="7">
    <location>
        <begin position="602"/>
        <end position="622"/>
    </location>
</feature>
<evidence type="ECO:0000256" key="5">
    <source>
        <dbReference type="ARBA" id="ARBA00022989"/>
    </source>
</evidence>
<feature type="transmembrane region" description="Helical" evidence="7">
    <location>
        <begin position="545"/>
        <end position="567"/>
    </location>
</feature>
<dbReference type="InterPro" id="IPR050545">
    <property type="entry name" value="Mycobact_MmpL"/>
</dbReference>
<feature type="transmembrane region" description="Helical" evidence="7">
    <location>
        <begin position="687"/>
        <end position="706"/>
    </location>
</feature>
<dbReference type="SUPFAM" id="SSF82866">
    <property type="entry name" value="Multidrug efflux transporter AcrB transmembrane domain"/>
    <property type="match status" value="2"/>
</dbReference>
<feature type="transmembrane region" description="Helical" evidence="7">
    <location>
        <begin position="379"/>
        <end position="400"/>
    </location>
</feature>
<keyword evidence="6 7" id="KW-0472">Membrane</keyword>
<dbReference type="GO" id="GO:0005886">
    <property type="term" value="C:plasma membrane"/>
    <property type="evidence" value="ECO:0007669"/>
    <property type="project" value="UniProtKB-SubCell"/>
</dbReference>
<feature type="transmembrane region" description="Helical" evidence="7">
    <location>
        <begin position="661"/>
        <end position="681"/>
    </location>
</feature>
<dbReference type="Proteomes" id="UP000239814">
    <property type="component" value="Chromosome"/>
</dbReference>
<evidence type="ECO:0000256" key="1">
    <source>
        <dbReference type="ARBA" id="ARBA00004651"/>
    </source>
</evidence>
<dbReference type="RefSeq" id="WP_105941630.1">
    <property type="nucleotide sequence ID" value="NZ_CP027433.1"/>
</dbReference>
<evidence type="ECO:0000259" key="8">
    <source>
        <dbReference type="PROSITE" id="PS50156"/>
    </source>
</evidence>
<keyword evidence="3" id="KW-1003">Cell membrane</keyword>
<feature type="transmembrane region" description="Helical" evidence="7">
    <location>
        <begin position="312"/>
        <end position="337"/>
    </location>
</feature>
<dbReference type="PANTHER" id="PTHR33406:SF11">
    <property type="entry name" value="MEMBRANE PROTEIN SCO6666-RELATED"/>
    <property type="match status" value="1"/>
</dbReference>
<proteinExistence type="inferred from homology"/>
<dbReference type="AlphaFoldDB" id="A0A2S0KDZ3"/>
<dbReference type="OrthoDB" id="7051771at2"/>
<dbReference type="InterPro" id="IPR004869">
    <property type="entry name" value="MMPL_dom"/>
</dbReference>
<organism evidence="9 10">
    <name type="scientific">Gordonia iterans</name>
    <dbReference type="NCBI Taxonomy" id="1004901"/>
    <lineage>
        <taxon>Bacteria</taxon>
        <taxon>Bacillati</taxon>
        <taxon>Actinomycetota</taxon>
        <taxon>Actinomycetes</taxon>
        <taxon>Mycobacteriales</taxon>
        <taxon>Gordoniaceae</taxon>
        <taxon>Gordonia</taxon>
    </lineage>
</organism>
<dbReference type="KEGG" id="git:C6V83_06040"/>
<dbReference type="PANTHER" id="PTHR33406">
    <property type="entry name" value="MEMBRANE PROTEIN MJ1562-RELATED"/>
    <property type="match status" value="1"/>
</dbReference>
<keyword evidence="4 7" id="KW-0812">Transmembrane</keyword>
<accession>A0A2S0KDZ3</accession>
<dbReference type="Pfam" id="PF03176">
    <property type="entry name" value="MMPL"/>
    <property type="match status" value="2"/>
</dbReference>
<feature type="transmembrane region" description="Helical" evidence="7">
    <location>
        <begin position="285"/>
        <end position="306"/>
    </location>
</feature>
<reference evidence="9 10" key="1">
    <citation type="submission" date="2018-03" db="EMBL/GenBank/DDBJ databases">
        <title>Characteristics and genome of n-alkane degrading marine bacteria Gordonia iterans isolated from crude oil contaminated in Tae-an, South Korea.</title>
        <authorList>
            <person name="Lee S.-S."/>
            <person name="Kim H."/>
        </authorList>
    </citation>
    <scope>NUCLEOTIDE SEQUENCE [LARGE SCALE GENOMIC DNA]</scope>
    <source>
        <strain evidence="9 10">Co17</strain>
    </source>
</reference>
<feature type="transmembrane region" description="Helical" evidence="7">
    <location>
        <begin position="234"/>
        <end position="257"/>
    </location>
</feature>
<feature type="transmembrane region" description="Helical" evidence="7">
    <location>
        <begin position="207"/>
        <end position="228"/>
    </location>
</feature>
<evidence type="ECO:0000256" key="3">
    <source>
        <dbReference type="ARBA" id="ARBA00022475"/>
    </source>
</evidence>
<comment type="similarity">
    <text evidence="2">Belongs to the resistance-nodulation-cell division (RND) (TC 2.A.6) family. MmpL subfamily.</text>
</comment>
<dbReference type="EMBL" id="CP027433">
    <property type="protein sequence ID" value="AVL99898.1"/>
    <property type="molecule type" value="Genomic_DNA"/>
</dbReference>
<sequence>MLERLTRRVIAAPKLVLSLTLVLLVAAGIYGAGAAGKMLAGGYEDPGSESTHASQVLDEVFGQAGAQVVIKLDGPSGTDMATDPAAKAVGTEITDRLATLDYVQQPVLTVWNSPQLAGELLSRDKTSTQIVFGVDGGDEHAPRHAQELSDELTGTRQGIEIKVAGPALVYKQVNDQTSKDLLIAEAIAIPISFLLLIVIFGGVVAAALPVLVGIVSIIGTMALLRVIAEFVDVSIYALNLTTAMGLALAIDYTLLIVTRYREEVGRGLPRPDAIVRTMNTAGRTVIFSAVTVGLSLAALAIFPMYFLRSFAYAGLGVVAVALIAAVVVTPALMMVLGDRIDALDLRRAVRKMRGRPEPEPKPLEEGFWYRSAQWVLRHAVPAGLAITTLLIVLGLPFSGIKFGFPDDRVLPESASAHAVQKEIREQYDESSSSNTIVVIEGTVGDQAMASYASELSKVDKVTAVSSPAGVYRDGVVVAPAQPDLVDGDHALINITGDVEPMQDDGQRQIEELRDVPRPDGATVSFTGLAAVNADVVSAIYQNLPWVLLVIAVATYLLLFLFTGSVVLPLKALVLNVLSLSATFGAMVWIFQDGHFGGFGTTATGILVATMPVLMFCIAFGLSMDYEVFLLGRIREEWLKSGRTREDNDRAVAVGLARTGRVVTAAALLMAIVFAGIAASQVSFMRMFGVGLALAVLMDATLIRMVLVPAFMRLAGRWNWWAPRPLRRLHDRIGLTEE</sequence>
<protein>
    <recommendedName>
        <fullName evidence="8">SSD domain-containing protein</fullName>
    </recommendedName>
</protein>
<dbReference type="PROSITE" id="PS50156">
    <property type="entry name" value="SSD"/>
    <property type="match status" value="1"/>
</dbReference>